<gene>
    <name evidence="4" type="ORF">SAMN05421810_101756</name>
</gene>
<dbReference type="InterPro" id="IPR047718">
    <property type="entry name" value="RsbA-like_anti_sig"/>
</dbReference>
<organism evidence="4 5">
    <name type="scientific">Amycolatopsis arida</name>
    <dbReference type="NCBI Taxonomy" id="587909"/>
    <lineage>
        <taxon>Bacteria</taxon>
        <taxon>Bacillati</taxon>
        <taxon>Actinomycetota</taxon>
        <taxon>Actinomycetes</taxon>
        <taxon>Pseudonocardiales</taxon>
        <taxon>Pseudonocardiaceae</taxon>
        <taxon>Amycolatopsis</taxon>
    </lineage>
</organism>
<dbReference type="GO" id="GO:0004674">
    <property type="term" value="F:protein serine/threonine kinase activity"/>
    <property type="evidence" value="ECO:0007669"/>
    <property type="project" value="UniProtKB-KW"/>
</dbReference>
<sequence>MSTGFVHNVLVVDSDQALRERLLPALRRSLAAGESVLMVVGPHTERIVRDALGTDAARLEWGDPSAIYQRLGFAFATFRRRLAEEHARGRVLHVVAEPDVRTDLAPDAPVDRAAAYLSYEAICNEAFARYGCPVTCLWDSRSHPTLVIEGARALHPHELGPSGPFPNPDFVPPESYLAGRNQVALEPPPTSVDLDLALYDVPELAGLRARAREWARGHGFDRAAAEDVVIATGEVATNGLLHGAPPARVRCWRRSDTLVVQVDDARGVPLPPTAGYQPPDDTQPGGRGMWIARQLADVVTTHTVPGTVTTVRMYFPHARTHHELPLTDGRGH</sequence>
<keyword evidence="5" id="KW-1185">Reference proteome</keyword>
<feature type="domain" description="MEDS" evidence="3">
    <location>
        <begin position="7"/>
        <end position="156"/>
    </location>
</feature>
<evidence type="ECO:0000313" key="5">
    <source>
        <dbReference type="Proteomes" id="UP000198727"/>
    </source>
</evidence>
<proteinExistence type="predicted"/>
<name>A0A1I5M276_9PSEU</name>
<dbReference type="AlphaFoldDB" id="A0A1I5M276"/>
<keyword evidence="1" id="KW-0723">Serine/threonine-protein kinase</keyword>
<dbReference type="STRING" id="587909.SAMN05421810_101756"/>
<keyword evidence="4" id="KW-0418">Kinase</keyword>
<dbReference type="Pfam" id="PF14417">
    <property type="entry name" value="MEDS"/>
    <property type="match status" value="1"/>
</dbReference>
<protein>
    <submittedName>
        <fullName evidence="4">Anti-sigma regulatory factor (Ser/Thr protein kinase)</fullName>
    </submittedName>
</protein>
<dbReference type="PANTHER" id="PTHR35526">
    <property type="entry name" value="ANTI-SIGMA-F FACTOR RSBW-RELATED"/>
    <property type="match status" value="1"/>
</dbReference>
<evidence type="ECO:0000259" key="2">
    <source>
        <dbReference type="Pfam" id="PF13581"/>
    </source>
</evidence>
<dbReference type="OrthoDB" id="4088450at2"/>
<reference evidence="5" key="1">
    <citation type="submission" date="2016-10" db="EMBL/GenBank/DDBJ databases">
        <authorList>
            <person name="Varghese N."/>
            <person name="Submissions S."/>
        </authorList>
    </citation>
    <scope>NUCLEOTIDE SEQUENCE [LARGE SCALE GENOMIC DNA]</scope>
    <source>
        <strain evidence="5">CGMCC 4.5579</strain>
    </source>
</reference>
<dbReference type="SUPFAM" id="SSF55874">
    <property type="entry name" value="ATPase domain of HSP90 chaperone/DNA topoisomerase II/histidine kinase"/>
    <property type="match status" value="1"/>
</dbReference>
<dbReference type="InterPro" id="IPR025847">
    <property type="entry name" value="MEDS_domain"/>
</dbReference>
<evidence type="ECO:0000256" key="1">
    <source>
        <dbReference type="ARBA" id="ARBA00022527"/>
    </source>
</evidence>
<dbReference type="Gene3D" id="3.30.565.10">
    <property type="entry name" value="Histidine kinase-like ATPase, C-terminal domain"/>
    <property type="match status" value="1"/>
</dbReference>
<keyword evidence="4" id="KW-0808">Transferase</keyword>
<feature type="domain" description="Histidine kinase/HSP90-like ATPase" evidence="2">
    <location>
        <begin position="204"/>
        <end position="314"/>
    </location>
</feature>
<dbReference type="PANTHER" id="PTHR35526:SF3">
    <property type="entry name" value="ANTI-SIGMA-F FACTOR RSBW"/>
    <property type="match status" value="1"/>
</dbReference>
<dbReference type="CDD" id="cd16936">
    <property type="entry name" value="HATPase_RsbW-like"/>
    <property type="match status" value="1"/>
</dbReference>
<evidence type="ECO:0000313" key="4">
    <source>
        <dbReference type="EMBL" id="SFP03447.1"/>
    </source>
</evidence>
<dbReference type="EMBL" id="FOWW01000001">
    <property type="protein sequence ID" value="SFP03447.1"/>
    <property type="molecule type" value="Genomic_DNA"/>
</dbReference>
<dbReference type="Pfam" id="PF13581">
    <property type="entry name" value="HATPase_c_2"/>
    <property type="match status" value="1"/>
</dbReference>
<dbReference type="InterPro" id="IPR003594">
    <property type="entry name" value="HATPase_dom"/>
</dbReference>
<dbReference type="InterPro" id="IPR050267">
    <property type="entry name" value="Anti-sigma-factor_SerPK"/>
</dbReference>
<dbReference type="Proteomes" id="UP000198727">
    <property type="component" value="Unassembled WGS sequence"/>
</dbReference>
<dbReference type="NCBIfam" id="NF041045">
    <property type="entry name" value="RsbA_anti_sig"/>
    <property type="match status" value="1"/>
</dbReference>
<dbReference type="InterPro" id="IPR036890">
    <property type="entry name" value="HATPase_C_sf"/>
</dbReference>
<evidence type="ECO:0000259" key="3">
    <source>
        <dbReference type="Pfam" id="PF14417"/>
    </source>
</evidence>
<accession>A0A1I5M276</accession>
<dbReference type="RefSeq" id="WP_092527834.1">
    <property type="nucleotide sequence ID" value="NZ_FOWW01000001.1"/>
</dbReference>